<dbReference type="PANTHER" id="PTHR30629">
    <property type="entry name" value="PROPHAGE INTEGRASE"/>
    <property type="match status" value="1"/>
</dbReference>
<dbReference type="CDD" id="cd00801">
    <property type="entry name" value="INT_P4_C"/>
    <property type="match status" value="1"/>
</dbReference>
<reference evidence="6" key="1">
    <citation type="submission" date="2022-04" db="EMBL/GenBank/DDBJ databases">
        <title>Roseomonas acroporae sp. nov., isolated from coral Acropora digitifera.</title>
        <authorList>
            <person name="Sun H."/>
        </authorList>
    </citation>
    <scope>NUCLEOTIDE SEQUENCE</scope>
    <source>
        <strain evidence="6">NAR14</strain>
    </source>
</reference>
<evidence type="ECO:0000313" key="6">
    <source>
        <dbReference type="EMBL" id="MCK8788075.1"/>
    </source>
</evidence>
<dbReference type="PROSITE" id="PS51898">
    <property type="entry name" value="TYR_RECOMBINASE"/>
    <property type="match status" value="1"/>
</dbReference>
<keyword evidence="3" id="KW-0238">DNA-binding</keyword>
<evidence type="ECO:0000256" key="2">
    <source>
        <dbReference type="ARBA" id="ARBA00022908"/>
    </source>
</evidence>
<feature type="non-terminal residue" evidence="6">
    <location>
        <position position="1"/>
    </location>
</feature>
<accession>A0A9X1YFB2</accession>
<gene>
    <name evidence="6" type="ORF">M0638_27340</name>
</gene>
<keyword evidence="7" id="KW-1185">Reference proteome</keyword>
<evidence type="ECO:0000256" key="4">
    <source>
        <dbReference type="ARBA" id="ARBA00023172"/>
    </source>
</evidence>
<evidence type="ECO:0000256" key="3">
    <source>
        <dbReference type="ARBA" id="ARBA00023125"/>
    </source>
</evidence>
<dbReference type="EMBL" id="JALPRX010000175">
    <property type="protein sequence ID" value="MCK8788075.1"/>
    <property type="molecule type" value="Genomic_DNA"/>
</dbReference>
<feature type="domain" description="Tyr recombinase" evidence="5">
    <location>
        <begin position="54"/>
        <end position="245"/>
    </location>
</feature>
<sequence>LRGETVQFRMSLDSETTARRVQGYARTMYRWAMSRGSVDTNPFEGVPAPGQEVQRDRVLTGIEIGMVWRAAGKLAPPYGPFVRFLLLTLQRREEVAGMVWGEISDDLTRWTLPQERAKNGKAHLNHLAEPAREILRQLGAGGSTDLVFGVGAGKPLTSFSFIKRQLDVLIAEERGAGCLGKAPEPMPAWRMHDFRRTGVTVLAEMGFAPHVADRLLNHVRGTIKGVAAIYQRGQFLPERQRALDAWAVHVLACAADMPAKANVVPLPGRRARKA</sequence>
<protein>
    <submittedName>
        <fullName evidence="6">Site-specific integrase</fullName>
    </submittedName>
</protein>
<dbReference type="InterPro" id="IPR002104">
    <property type="entry name" value="Integrase_catalytic"/>
</dbReference>
<organism evidence="6 7">
    <name type="scientific">Roseomonas acroporae</name>
    <dbReference type="NCBI Taxonomy" id="2937791"/>
    <lineage>
        <taxon>Bacteria</taxon>
        <taxon>Pseudomonadati</taxon>
        <taxon>Pseudomonadota</taxon>
        <taxon>Alphaproteobacteria</taxon>
        <taxon>Acetobacterales</taxon>
        <taxon>Roseomonadaceae</taxon>
        <taxon>Roseomonas</taxon>
    </lineage>
</organism>
<keyword evidence="4" id="KW-0233">DNA recombination</keyword>
<evidence type="ECO:0000313" key="7">
    <source>
        <dbReference type="Proteomes" id="UP001139516"/>
    </source>
</evidence>
<dbReference type="AlphaFoldDB" id="A0A9X1YFB2"/>
<keyword evidence="2" id="KW-0229">DNA integration</keyword>
<dbReference type="GO" id="GO:0003677">
    <property type="term" value="F:DNA binding"/>
    <property type="evidence" value="ECO:0007669"/>
    <property type="project" value="UniProtKB-KW"/>
</dbReference>
<dbReference type="InterPro" id="IPR010998">
    <property type="entry name" value="Integrase_recombinase_N"/>
</dbReference>
<evidence type="ECO:0000256" key="1">
    <source>
        <dbReference type="ARBA" id="ARBA00008857"/>
    </source>
</evidence>
<comment type="caution">
    <text evidence="6">The sequence shown here is derived from an EMBL/GenBank/DDBJ whole genome shotgun (WGS) entry which is preliminary data.</text>
</comment>
<comment type="similarity">
    <text evidence="1">Belongs to the 'phage' integrase family.</text>
</comment>
<dbReference type="InterPro" id="IPR013762">
    <property type="entry name" value="Integrase-like_cat_sf"/>
</dbReference>
<dbReference type="SUPFAM" id="SSF56349">
    <property type="entry name" value="DNA breaking-rejoining enzymes"/>
    <property type="match status" value="1"/>
</dbReference>
<dbReference type="Gene3D" id="1.10.150.130">
    <property type="match status" value="1"/>
</dbReference>
<dbReference type="GO" id="GO:0015074">
    <property type="term" value="P:DNA integration"/>
    <property type="evidence" value="ECO:0007669"/>
    <property type="project" value="UniProtKB-KW"/>
</dbReference>
<dbReference type="InterPro" id="IPR050808">
    <property type="entry name" value="Phage_Integrase"/>
</dbReference>
<dbReference type="Proteomes" id="UP001139516">
    <property type="component" value="Unassembled WGS sequence"/>
</dbReference>
<proteinExistence type="inferred from homology"/>
<dbReference type="PANTHER" id="PTHR30629:SF2">
    <property type="entry name" value="PROPHAGE INTEGRASE INTS-RELATED"/>
    <property type="match status" value="1"/>
</dbReference>
<dbReference type="InterPro" id="IPR011010">
    <property type="entry name" value="DNA_brk_join_enz"/>
</dbReference>
<dbReference type="RefSeq" id="WP_248670117.1">
    <property type="nucleotide sequence ID" value="NZ_JALPRX010000175.1"/>
</dbReference>
<dbReference type="Gene3D" id="1.10.443.10">
    <property type="entry name" value="Intergrase catalytic core"/>
    <property type="match status" value="1"/>
</dbReference>
<dbReference type="Pfam" id="PF00589">
    <property type="entry name" value="Phage_integrase"/>
    <property type="match status" value="1"/>
</dbReference>
<dbReference type="GO" id="GO:0006310">
    <property type="term" value="P:DNA recombination"/>
    <property type="evidence" value="ECO:0007669"/>
    <property type="project" value="UniProtKB-KW"/>
</dbReference>
<evidence type="ECO:0000259" key="5">
    <source>
        <dbReference type="PROSITE" id="PS51898"/>
    </source>
</evidence>
<name>A0A9X1YFB2_9PROT</name>